<dbReference type="InterPro" id="IPR002328">
    <property type="entry name" value="ADH_Zn_CS"/>
</dbReference>
<dbReference type="UniPathway" id="UPA00146">
    <property type="reaction ID" value="UER00577"/>
</dbReference>
<keyword evidence="5 10" id="KW-0479">Metal-binding</keyword>
<dbReference type="InterPro" id="IPR057326">
    <property type="entry name" value="KR_dom"/>
</dbReference>
<evidence type="ECO:0000256" key="3">
    <source>
        <dbReference type="ARBA" id="ARBA00006484"/>
    </source>
</evidence>
<dbReference type="PANTHER" id="PTHR43008:SF13">
    <property type="entry name" value="L-XYLULOSE REDUCTASE-RELATED"/>
    <property type="match status" value="1"/>
</dbReference>
<keyword evidence="6 10" id="KW-0862">Zinc</keyword>
<dbReference type="Pfam" id="PF13561">
    <property type="entry name" value="adh_short_C2"/>
    <property type="match status" value="2"/>
</dbReference>
<dbReference type="Pfam" id="PF08240">
    <property type="entry name" value="ADH_N"/>
    <property type="match status" value="1"/>
</dbReference>
<dbReference type="Pfam" id="PF00107">
    <property type="entry name" value="ADH_zinc_N"/>
    <property type="match status" value="1"/>
</dbReference>
<evidence type="ECO:0000256" key="1">
    <source>
        <dbReference type="ARBA" id="ARBA00001947"/>
    </source>
</evidence>
<dbReference type="SUPFAM" id="SSF50129">
    <property type="entry name" value="GroES-like"/>
    <property type="match status" value="1"/>
</dbReference>
<dbReference type="PRINTS" id="PR00081">
    <property type="entry name" value="GDHRDH"/>
</dbReference>
<evidence type="ECO:0000313" key="15">
    <source>
        <dbReference type="Proteomes" id="UP000231358"/>
    </source>
</evidence>
<dbReference type="Gene3D" id="3.40.50.720">
    <property type="entry name" value="NAD(P)-binding Rossmann-like Domain"/>
    <property type="match status" value="3"/>
</dbReference>
<evidence type="ECO:0000256" key="6">
    <source>
        <dbReference type="ARBA" id="ARBA00022833"/>
    </source>
</evidence>
<evidence type="ECO:0000256" key="2">
    <source>
        <dbReference type="ARBA" id="ARBA00004921"/>
    </source>
</evidence>
<comment type="caution">
    <text evidence="14">The sequence shown here is derived from an EMBL/GenBank/DDBJ whole genome shotgun (WGS) entry which is preliminary data.</text>
</comment>
<reference evidence="14 15" key="1">
    <citation type="submission" date="2017-05" db="EMBL/GenBank/DDBJ databases">
        <title>Genome sequence for an aflatoxigenic pathogen of Argentinian peanut, Aspergillus arachidicola.</title>
        <authorList>
            <person name="Moore G."/>
            <person name="Beltz S.B."/>
            <person name="Mack B.M."/>
        </authorList>
    </citation>
    <scope>NUCLEOTIDE SEQUENCE [LARGE SCALE GENOMIC DNA]</scope>
    <source>
        <strain evidence="14 15">CBS 117610</strain>
    </source>
</reference>
<evidence type="ECO:0000259" key="12">
    <source>
        <dbReference type="SMART" id="SM00822"/>
    </source>
</evidence>
<dbReference type="Proteomes" id="UP000231358">
    <property type="component" value="Unassembled WGS sequence"/>
</dbReference>
<dbReference type="GO" id="GO:0044550">
    <property type="term" value="P:secondary metabolite biosynthetic process"/>
    <property type="evidence" value="ECO:0007669"/>
    <property type="project" value="UniProtKB-ARBA"/>
</dbReference>
<keyword evidence="15" id="KW-1185">Reference proteome</keyword>
<feature type="domain" description="Ketoreductase" evidence="12">
    <location>
        <begin position="889"/>
        <end position="1045"/>
    </location>
</feature>
<sequence>MAAAQKSIRWPNPTLPDSVFKMFDMHGKVVIITGGSGGIGYEVGRALAEAGADVALWYNSSGQADDRAATIAKDFGVKCKAYKCSVQNFNEVEAATQAVVADFGRLDVMIANAGIPSKAGGLDDRLEDWHRVVDIDFSGAYYCARVAGEIFRKQGSGNMIFTASMSGHAANVPQQQACYNACKAGVIHLAKSLAVEWAGFARVNSVSPGYIDTPISGDCPFEMKEEWYSLTPMKRDADPRELKGVYLYLASDASTYTTGSDIVVDGGYTCRIIMTQDSNPSFVLKAVKDVAFEDRPVPALQDPWDVRVQIAQTDFVLTSPIVLGHESSGTVMEVGSAVRNLKIGDRVAIEPGIPCRHCEYCHSGSYNLCPNDRFAATPPHDGTLSKYYITQSDFCYPIPDHMNMEEGAMVEPVAVACQITKVGNVRANQKIVVFGCGPIGLLCQAVSKAYGAKKVIGVDISKSRAEFAKTFGADDVFVPPPAPADVSPEEWSEKLAKIIKEQFDLGEGPDVVLEATGAQPCIQTGIHLTKKGGTYVQAGMGRENVMFPITTACIRDLTIRGSIRYSTGCYSTAVDLIASGKVDVKRLVTNRYTFEEAEQAFELVRQGKESVIKVTRTEAPFVNCLRVAPAPSYTANLDFSSQSPGPGSGKTTLANALTERLNAMPASIRRHTVCVPMDGFHLSRAELDQLPNREEAYVRRGAPWTFDVSGFITFVQRLRKWAEKDTGPSHNQTTPPPSPSYSEILHAPSFDHEKKDPVTDGISITPDTSILILEGNYLLLDEPQWRDVASMVDYRVFVEADIQVARERVAKRHVLAGIEPTLEDGFRRVDQNDFLNAQTISERRLPADLVINVYCGSYLNEKDNTKIGNMVLAQPDNKHVMQVFSLKGKVAIVTGGTRGIGLEITNGLAEAGADVAIIYNSSSTAEATAASIAKTHNVRVAAYQANVGDQKEIEAAVQQIVRDFGKLDVMVANSGIATAVAAEDYTTEHQAAARVFKEQGSGNIVFTASVSAALVNVPQKQAAYNASKAGVVQLAKCLSVEWVDFCRVNCISPGFVATEILDHHPPELREKWLSMIPARRMAGTYELKGAYVFCASDASSYMTGANLVIDGGYTLP</sequence>
<dbReference type="GO" id="GO:0019569">
    <property type="term" value="P:L-arabinose catabolic process to D-xylulose 5-phosphate"/>
    <property type="evidence" value="ECO:0007669"/>
    <property type="project" value="UniProtKB-UniPathway"/>
</dbReference>
<keyword evidence="8" id="KW-0560">Oxidoreductase</keyword>
<dbReference type="SUPFAM" id="SSF51735">
    <property type="entry name" value="NAD(P)-binding Rossmann-fold domains"/>
    <property type="match status" value="3"/>
</dbReference>
<dbReference type="GO" id="GO:0050085">
    <property type="term" value="F:mannitol 2-dehydrogenase (NADP+) activity"/>
    <property type="evidence" value="ECO:0007669"/>
    <property type="project" value="UniProtKB-ARBA"/>
</dbReference>
<comment type="cofactor">
    <cofactor evidence="1 10">
        <name>Zn(2+)</name>
        <dbReference type="ChEBI" id="CHEBI:29105"/>
    </cofactor>
</comment>
<evidence type="ECO:0000259" key="13">
    <source>
        <dbReference type="SMART" id="SM00829"/>
    </source>
</evidence>
<dbReference type="PROSITE" id="PS00059">
    <property type="entry name" value="ADH_ZINC"/>
    <property type="match status" value="1"/>
</dbReference>
<dbReference type="PROSITE" id="PS00061">
    <property type="entry name" value="ADH_SHORT"/>
    <property type="match status" value="2"/>
</dbReference>
<gene>
    <name evidence="14" type="ORF">AARAC_010546</name>
</gene>
<dbReference type="FunFam" id="3.40.50.720:FF:000090">
    <property type="entry name" value="NADP-dependent mannitol dehydrogenase"/>
    <property type="match status" value="1"/>
</dbReference>
<dbReference type="Gene3D" id="3.40.50.300">
    <property type="entry name" value="P-loop containing nucleotide triphosphate hydrolases"/>
    <property type="match status" value="1"/>
</dbReference>
<evidence type="ECO:0000256" key="9">
    <source>
        <dbReference type="ARBA" id="ARBA00023027"/>
    </source>
</evidence>
<dbReference type="CDD" id="cd05352">
    <property type="entry name" value="MDH-like_SDR_c"/>
    <property type="match status" value="2"/>
</dbReference>
<dbReference type="GO" id="GO:0008270">
    <property type="term" value="F:zinc ion binding"/>
    <property type="evidence" value="ECO:0007669"/>
    <property type="project" value="InterPro"/>
</dbReference>
<dbReference type="PANTHER" id="PTHR43008">
    <property type="entry name" value="BENZIL REDUCTASE"/>
    <property type="match status" value="1"/>
</dbReference>
<dbReference type="InterPro" id="IPR002347">
    <property type="entry name" value="SDR_fam"/>
</dbReference>
<evidence type="ECO:0000256" key="5">
    <source>
        <dbReference type="ARBA" id="ARBA00022723"/>
    </source>
</evidence>
<organism evidence="14 15">
    <name type="scientific">Aspergillus arachidicola</name>
    <dbReference type="NCBI Taxonomy" id="656916"/>
    <lineage>
        <taxon>Eukaryota</taxon>
        <taxon>Fungi</taxon>
        <taxon>Dikarya</taxon>
        <taxon>Ascomycota</taxon>
        <taxon>Pezizomycotina</taxon>
        <taxon>Eurotiomycetes</taxon>
        <taxon>Eurotiomycetidae</taxon>
        <taxon>Eurotiales</taxon>
        <taxon>Aspergillaceae</taxon>
        <taxon>Aspergillus</taxon>
        <taxon>Aspergillus subgen. Circumdati</taxon>
    </lineage>
</organism>
<comment type="pathway">
    <text evidence="2">Carbohydrate degradation.</text>
</comment>
<accession>A0A2G7FVV9</accession>
<dbReference type="CDD" id="cd05285">
    <property type="entry name" value="sorbitol_DH"/>
    <property type="match status" value="1"/>
</dbReference>
<dbReference type="SMART" id="SM00822">
    <property type="entry name" value="PKS_KR"/>
    <property type="match status" value="1"/>
</dbReference>
<dbReference type="InterPro" id="IPR013154">
    <property type="entry name" value="ADH-like_N"/>
</dbReference>
<feature type="domain" description="Enoyl reductase (ER)" evidence="13">
    <location>
        <begin position="285"/>
        <end position="612"/>
    </location>
</feature>
<protein>
    <submittedName>
        <fullName evidence="14">Alcohol dehydrogenase</fullName>
    </submittedName>
</protein>
<dbReference type="EMBL" id="NEXV01000365">
    <property type="protein sequence ID" value="PIG84728.1"/>
    <property type="molecule type" value="Genomic_DNA"/>
</dbReference>
<keyword evidence="9" id="KW-0520">NAD</keyword>
<evidence type="ECO:0000313" key="14">
    <source>
        <dbReference type="EMBL" id="PIG84728.1"/>
    </source>
</evidence>
<dbReference type="InterPro" id="IPR011032">
    <property type="entry name" value="GroES-like_sf"/>
</dbReference>
<dbReference type="STRING" id="656916.A0A2G7FVV9"/>
<dbReference type="SUPFAM" id="SSF52540">
    <property type="entry name" value="P-loop containing nucleoside triphosphate hydrolases"/>
    <property type="match status" value="1"/>
</dbReference>
<dbReference type="InterPro" id="IPR036291">
    <property type="entry name" value="NAD(P)-bd_dom_sf"/>
</dbReference>
<dbReference type="SMART" id="SM00829">
    <property type="entry name" value="PKS_ER"/>
    <property type="match status" value="1"/>
</dbReference>
<dbReference type="PRINTS" id="PR00080">
    <property type="entry name" value="SDRFAMILY"/>
</dbReference>
<dbReference type="GO" id="GO:0050664">
    <property type="term" value="F:oxidoreductase activity, acting on NAD(P)H, oxygen as acceptor"/>
    <property type="evidence" value="ECO:0007669"/>
    <property type="project" value="TreeGrafter"/>
</dbReference>
<dbReference type="GO" id="GO:0019594">
    <property type="term" value="P:mannitol metabolic process"/>
    <property type="evidence" value="ECO:0007669"/>
    <property type="project" value="UniProtKB-ARBA"/>
</dbReference>
<evidence type="ECO:0000256" key="10">
    <source>
        <dbReference type="RuleBase" id="RU361277"/>
    </source>
</evidence>
<dbReference type="FunFam" id="3.40.50.720:FF:000068">
    <property type="entry name" value="Sorbitol dehydrogenase"/>
    <property type="match status" value="1"/>
</dbReference>
<comment type="similarity">
    <text evidence="4 10">Belongs to the zinc-containing alcohol dehydrogenase family.</text>
</comment>
<dbReference type="InterPro" id="IPR045306">
    <property type="entry name" value="SDH-like"/>
</dbReference>
<dbReference type="InterPro" id="IPR020843">
    <property type="entry name" value="ER"/>
</dbReference>
<proteinExistence type="inferred from homology"/>
<evidence type="ECO:0000256" key="7">
    <source>
        <dbReference type="ARBA" id="ARBA00022857"/>
    </source>
</evidence>
<dbReference type="InterPro" id="IPR020904">
    <property type="entry name" value="Sc_DH/Rdtase_CS"/>
</dbReference>
<keyword evidence="7" id="KW-0521">NADP</keyword>
<dbReference type="InterPro" id="IPR013149">
    <property type="entry name" value="ADH-like_C"/>
</dbReference>
<feature type="region of interest" description="Disordered" evidence="11">
    <location>
        <begin position="723"/>
        <end position="743"/>
    </location>
</feature>
<dbReference type="AlphaFoldDB" id="A0A2G7FVV9"/>
<evidence type="ECO:0000256" key="11">
    <source>
        <dbReference type="SAM" id="MobiDB-lite"/>
    </source>
</evidence>
<dbReference type="Gene3D" id="3.90.180.10">
    <property type="entry name" value="Medium-chain alcohol dehydrogenases, catalytic domain"/>
    <property type="match status" value="1"/>
</dbReference>
<evidence type="ECO:0000256" key="4">
    <source>
        <dbReference type="ARBA" id="ARBA00008072"/>
    </source>
</evidence>
<name>A0A2G7FVV9_9EURO</name>
<dbReference type="InterPro" id="IPR027417">
    <property type="entry name" value="P-loop_NTPase"/>
</dbReference>
<comment type="similarity">
    <text evidence="3">Belongs to the short-chain dehydrogenases/reductases (SDR) family.</text>
</comment>
<evidence type="ECO:0000256" key="8">
    <source>
        <dbReference type="ARBA" id="ARBA00023002"/>
    </source>
</evidence>